<feature type="compositionally biased region" description="Low complexity" evidence="13">
    <location>
        <begin position="432"/>
        <end position="455"/>
    </location>
</feature>
<feature type="compositionally biased region" description="Polar residues" evidence="13">
    <location>
        <begin position="1533"/>
        <end position="1542"/>
    </location>
</feature>
<dbReference type="PROSITE" id="PS51192">
    <property type="entry name" value="HELICASE_ATP_BIND_1"/>
    <property type="match status" value="1"/>
</dbReference>
<feature type="compositionally biased region" description="Acidic residues" evidence="13">
    <location>
        <begin position="20"/>
        <end position="36"/>
    </location>
</feature>
<dbReference type="SUPFAM" id="SSF57716">
    <property type="entry name" value="Glucocorticoid receptor-like (DNA-binding domain)"/>
    <property type="match status" value="1"/>
</dbReference>
<dbReference type="Pfam" id="PF05485">
    <property type="entry name" value="THAP"/>
    <property type="match status" value="1"/>
</dbReference>
<keyword evidence="10 12" id="KW-0238">DNA-binding</keyword>
<feature type="compositionally biased region" description="Basic and acidic residues" evidence="13">
    <location>
        <begin position="1662"/>
        <end position="1675"/>
    </location>
</feature>
<feature type="compositionally biased region" description="Polar residues" evidence="13">
    <location>
        <begin position="2370"/>
        <end position="2383"/>
    </location>
</feature>
<feature type="compositionally biased region" description="Polar residues" evidence="13">
    <location>
        <begin position="1313"/>
        <end position="1354"/>
    </location>
</feature>
<feature type="region of interest" description="Disordered" evidence="13">
    <location>
        <begin position="404"/>
        <end position="477"/>
    </location>
</feature>
<keyword evidence="5 12" id="KW-0863">Zinc-finger</keyword>
<feature type="compositionally biased region" description="Basic residues" evidence="13">
    <location>
        <begin position="55"/>
        <end position="71"/>
    </location>
</feature>
<feature type="compositionally biased region" description="Basic and acidic residues" evidence="13">
    <location>
        <begin position="1551"/>
        <end position="1591"/>
    </location>
</feature>
<feature type="region of interest" description="Disordered" evidence="13">
    <location>
        <begin position="2338"/>
        <end position="2581"/>
    </location>
</feature>
<feature type="compositionally biased region" description="Basic residues" evidence="13">
    <location>
        <begin position="1652"/>
        <end position="1661"/>
    </location>
</feature>
<feature type="compositionally biased region" description="Polar residues" evidence="13">
    <location>
        <begin position="1200"/>
        <end position="1210"/>
    </location>
</feature>
<evidence type="ECO:0000256" key="13">
    <source>
        <dbReference type="SAM" id="MobiDB-lite"/>
    </source>
</evidence>
<feature type="region of interest" description="Disordered" evidence="13">
    <location>
        <begin position="657"/>
        <end position="722"/>
    </location>
</feature>
<dbReference type="InterPro" id="IPR006612">
    <property type="entry name" value="THAP_Znf"/>
</dbReference>
<keyword evidence="4" id="KW-0547">Nucleotide-binding</keyword>
<feature type="compositionally biased region" description="Polar residues" evidence="13">
    <location>
        <begin position="1390"/>
        <end position="1401"/>
    </location>
</feature>
<evidence type="ECO:0000256" key="7">
    <source>
        <dbReference type="ARBA" id="ARBA00022806"/>
    </source>
</evidence>
<evidence type="ECO:0000256" key="2">
    <source>
        <dbReference type="ARBA" id="ARBA00007025"/>
    </source>
</evidence>
<dbReference type="GO" id="GO:0008270">
    <property type="term" value="F:zinc ion binding"/>
    <property type="evidence" value="ECO:0007669"/>
    <property type="project" value="UniProtKB-KW"/>
</dbReference>
<evidence type="ECO:0000256" key="5">
    <source>
        <dbReference type="ARBA" id="ARBA00022771"/>
    </source>
</evidence>
<sequence>MDDAGGTSSVKNKMKGKVQDEEEESDEEVVDSEDDDETIARIQRAHFAQTAAMNARRRAAPRPRPMSHKRKMEAVKNFHDFTKKLKKDTGITIRSIVGNNILELSDFSSEDSKTESDGLSEEEFIVNPSAVQELNEENESYIDPETGDIVEAKRDLQSTRKPPEEPLACLETEVKQEQQEPQEQQDQEQEEEEVQPKTLSISDIINDGDLDNKNVEIAEVEESELCPEKTAEELLGMKQEDSSQDFDITEKLKEMGEISVKPIVKKEDENEETPKDEETKEEGDDEKKPVNANALNVRRNIREVMDEKNLDASTLAAQRQESERLARVQEQQRIIREVQRQIAINRQNKIHQKTLSLLQGGGSSILKKSLPGQKLNLPNTVLVKLPSGETKKTIKAGQVEVTKLMKPTTSGAPKPGKPDQKADKKEVVEIVDSSSGEESSSSSSDSDDCIMLSDSEVPPSPEAEEDPSNSGLHVNDAYNIPDEQGRVLINIGHPENEEDIFLAPQIARVIKPHQIGGVRFLFDNIIESVERFSTSTGFGCILAHSMGLGKTLQIVCFCDIFLRHTTSKTVLCIMPINTLQNWVAEFNMWLPVDASTSPLAAHGEVRPRNFPIYVLNDSHKTLQMRAKVVKDWTTSGGVLMIGYELYRLLSMKKDKKPRKKKKADAKLEAEKERDEKLQAATEDTQASEESKLERDDGDGVTKIDDTKDELKKDEKKDDSVNDEDKKLLDEMYEALVKPGPDLVICDEGHRIKNSHSNISYALKQMRTKRRVVLTGYPLQNNLLEYWCMVDFVRPNYLGSKTEFCNMFERPIQNGQRSHAVLQSTLPQKEEYVLLIRMTPLQRKLYDRFMNEVVRSTSVPNPLKAFAICCKSNRKYRARRFPKEPNAREQWIDVTGRGNWMPTKTSTICSKHFTENDFIIKKSGYRYLKPGTIPREQIVQICSSSLTTNSCNAIINKPSYVAISASVQNCEGTQDLQAQASSSTLLTLTPKRDKNLKRKYTEIQELTNRMIAKSTGGGPSKQKYSPALRSFALTLDYYSPKAYEYVRKTFDTCLPDRRTLRKCPFLDEMAIRRRIEWDGKKLLGHVDIGSGIEGDHVGIAKEALIWNHPDVLYNFLKKRSEVNAAIEEDLDLEEIGGVTKAGRARNNKTQPGRRPGKPRGASKKPAATIPPNTTTGPMAPRPDGSIYGNAPYPNAPYGPPSNTFRPDQPSGSYPPYHNYQNPGPGYYPPNQGYNQNYDSNYYQQQQQQQQQPPYGNNYPNQYPQNMPPESGQGYNQNYWGNGNYYGNSGYYNNPQYQQNSQPPQDFRSNPPPEYNNSQHYPPNYNAPPNDQSYPGNAMQPYSNNQDNYTSNQQRPPYQGYHNHPGYSEYSANTPQGPYPNNTVPQGPYPNNPASQQGYSNQSYPPPYAANTSGYGNNSTPYNQYENQPTNYSNFPNNMPSNQTDNVPTQPPIKNEPTTHPGNYPPTEIKSEPNIPHNSQIPPTQNANAVPYNNPGYGYPQNTPAYPEQQESNSNASNYPCSYQNFPPHLETKQPLGSASSGSPVTAWPITELKTEIDKLKAEEKTEIKSESDGEVKIEDLDTKKIVKDEKKQYQPLLLNDQPQVQNQKPETPKKKDKESKPDGGKSDGSESEEEVPRGKGRPPKGKGKDSKKSKAKSKAKPKGRNDRKTSKEKNNDDSDSEESEKEEKMNREEELAMVKKAEEVTYDWAAELLKDYIPGIIENSAKMELFFYILNESIKLGDRLLLFSQSLFTLNLIEDFLEKNYIPGTNCLWERNTNYYRLDGSTHALEREKLINEFNANPHIYLFLVSTRAGSLGINLVGANRVIVFDASWNPCHDTQAVCRVYRQIYYLFRYGQRKPCFVYRFVMDFCLEKKIYDRQINKQGMADRVVDECNPDAVLSMKEITNLCFDNDEKETEIKDLSEHKDKYIDVLMQGVITQHGRMLSKEPFQHESLLVDRKEKKLSSAEKRLAQRGYELEKKAALAPKPTTAYRTVRTADGALVQRPVASVRPMQHGARWIPADVWRRQGMTAQEMTLPLDVVIPTNSAEKTNIVLKAGQRVMVLKSPKGIYMQLESGKIIAIKTSFKGLGQKGGDNKDNNPIGKKVLGSRPVSNIPGSLKNNSAITITSKGPRPGFHRVIRPSIIGQNKMRPMMPGQKISDIRSRLGELRSYTGMRPKSPLQGRLLRPSLPGSVSITKIPREPKKSETDGNESGSTSKMDVNSEEDTQILDSDDEEENKQDSKTSSEVEQDKNKLETAEPPKSSEPQEPNRTVETEPKSETEPIVLTTDEKLPSEETLENKPTEENMEPPKPPHTTDMSRVDTAEISRLDMADISRVDTADLNRNSNDAVERKINPLKNYRHQRPGGRPSLESSLSQLERTASVLNKDGMPDFRRNLDDITQSYSPTGEEKVSTKTKKRRSPAKPEAVAEPAHTAHPAHSVPAPAAPVPHSVSSLLGPAAPPRQRKPDPAPHAAPSVPSVASVPSMPSMGGMASVPHDPMGAHSRLMGRAHEPPPHPHAHMKPSPSMPLSLSHPAMMSGGTAAPADLSKSPAPGPLTHAPLGASGPPAQGYPVGHPNPPPDGPYPQYPGYGMGYGAYPTPAYYGGYGGSAYYPGYPGPGGAMPPYAGAPPAPTYAPEGYLPPNPQW</sequence>
<evidence type="ECO:0000256" key="1">
    <source>
        <dbReference type="ARBA" id="ARBA00004123"/>
    </source>
</evidence>
<feature type="compositionally biased region" description="Low complexity" evidence="13">
    <location>
        <begin position="2521"/>
        <end position="2537"/>
    </location>
</feature>
<dbReference type="SMART" id="SM00490">
    <property type="entry name" value="HELICc"/>
    <property type="match status" value="1"/>
</dbReference>
<keyword evidence="8" id="KW-0862">Zinc</keyword>
<feature type="domain" description="Helicase ATP-binding" evidence="15">
    <location>
        <begin position="531"/>
        <end position="795"/>
    </location>
</feature>
<feature type="compositionally biased region" description="Basic and acidic residues" evidence="13">
    <location>
        <begin position="416"/>
        <end position="428"/>
    </location>
</feature>
<feature type="compositionally biased region" description="Basic and acidic residues" evidence="13">
    <location>
        <begin position="688"/>
        <end position="722"/>
    </location>
</feature>
<protein>
    <recommendedName>
        <fullName evidence="19">Helicase ARIP4</fullName>
    </recommendedName>
</protein>
<evidence type="ECO:0000256" key="12">
    <source>
        <dbReference type="PROSITE-ProRule" id="PRU00309"/>
    </source>
</evidence>
<feature type="compositionally biased region" description="Polar residues" evidence="13">
    <location>
        <begin position="1"/>
        <end position="11"/>
    </location>
</feature>
<keyword evidence="9" id="KW-0067">ATP-binding</keyword>
<dbReference type="GO" id="GO:0004386">
    <property type="term" value="F:helicase activity"/>
    <property type="evidence" value="ECO:0007669"/>
    <property type="project" value="UniProtKB-KW"/>
</dbReference>
<dbReference type="PANTHER" id="PTHR45797">
    <property type="entry name" value="RAD54-LIKE"/>
    <property type="match status" value="1"/>
</dbReference>
<feature type="compositionally biased region" description="Polar residues" evidence="13">
    <location>
        <begin position="1408"/>
        <end position="1446"/>
    </location>
</feature>
<feature type="domain" description="Helicase C-terminal" evidence="16">
    <location>
        <begin position="1725"/>
        <end position="1905"/>
    </location>
</feature>
<feature type="compositionally biased region" description="Basic and acidic residues" evidence="13">
    <location>
        <begin position="264"/>
        <end position="278"/>
    </location>
</feature>
<evidence type="ECO:0000256" key="3">
    <source>
        <dbReference type="ARBA" id="ARBA00022723"/>
    </source>
</evidence>
<dbReference type="InterPro" id="IPR049730">
    <property type="entry name" value="SNF2/RAD54-like_C"/>
</dbReference>
<evidence type="ECO:0000313" key="18">
    <source>
        <dbReference type="Proteomes" id="UP000814243"/>
    </source>
</evidence>
<feature type="region of interest" description="Disordered" evidence="13">
    <location>
        <begin position="49"/>
        <end position="74"/>
    </location>
</feature>
<feature type="compositionally biased region" description="Basic and acidic residues" evidence="13">
    <location>
        <begin position="1684"/>
        <end position="1693"/>
    </location>
</feature>
<accession>A0A922MWU7</accession>
<evidence type="ECO:0000259" key="14">
    <source>
        <dbReference type="PROSITE" id="PS50950"/>
    </source>
</evidence>
<dbReference type="PROSITE" id="PS50950">
    <property type="entry name" value="ZF_THAP"/>
    <property type="match status" value="1"/>
</dbReference>
<feature type="compositionally biased region" description="Basic and acidic residues" evidence="13">
    <location>
        <begin position="2238"/>
        <end position="2258"/>
    </location>
</feature>
<feature type="region of interest" description="Disordered" evidence="13">
    <location>
        <begin position="107"/>
        <end position="210"/>
    </location>
</feature>
<feature type="compositionally biased region" description="Polar residues" evidence="13">
    <location>
        <begin position="1498"/>
        <end position="1523"/>
    </location>
</feature>
<dbReference type="InterPro" id="IPR044574">
    <property type="entry name" value="ARIP4-like"/>
</dbReference>
<evidence type="ECO:0000259" key="16">
    <source>
        <dbReference type="PROSITE" id="PS51194"/>
    </source>
</evidence>
<dbReference type="Pfam" id="PF12017">
    <property type="entry name" value="Tnp_P_element"/>
    <property type="match status" value="1"/>
</dbReference>
<feature type="compositionally biased region" description="Basic and acidic residues" evidence="13">
    <location>
        <begin position="2270"/>
        <end position="2280"/>
    </location>
</feature>
<feature type="compositionally biased region" description="Acidic residues" evidence="13">
    <location>
        <begin position="183"/>
        <end position="193"/>
    </location>
</feature>
<dbReference type="InterPro" id="IPR014001">
    <property type="entry name" value="Helicase_ATP-bd"/>
</dbReference>
<dbReference type="Gene3D" id="3.40.50.300">
    <property type="entry name" value="P-loop containing nucleotide triphosphate hydrolases"/>
    <property type="match status" value="1"/>
</dbReference>
<gene>
    <name evidence="17" type="ORF">HF086_003773</name>
</gene>
<feature type="compositionally biased region" description="Polar residues" evidence="13">
    <location>
        <begin position="1474"/>
        <end position="1486"/>
    </location>
</feature>
<dbReference type="GO" id="GO:0005524">
    <property type="term" value="F:ATP binding"/>
    <property type="evidence" value="ECO:0007669"/>
    <property type="project" value="UniProtKB-KW"/>
</dbReference>
<evidence type="ECO:0000256" key="9">
    <source>
        <dbReference type="ARBA" id="ARBA00022840"/>
    </source>
</evidence>
<dbReference type="InterPro" id="IPR021896">
    <property type="entry name" value="THAP9-like_HTH"/>
</dbReference>
<keyword evidence="11" id="KW-0539">Nucleus</keyword>
<evidence type="ECO:0000256" key="8">
    <source>
        <dbReference type="ARBA" id="ARBA00022833"/>
    </source>
</evidence>
<feature type="domain" description="THAP-type" evidence="14">
    <location>
        <begin position="858"/>
        <end position="936"/>
    </location>
</feature>
<feature type="compositionally biased region" description="Low complexity" evidence="13">
    <location>
        <begin position="1212"/>
        <end position="1303"/>
    </location>
</feature>
<dbReference type="SUPFAM" id="SSF52540">
    <property type="entry name" value="P-loop containing nucleoside triphosphate hydrolases"/>
    <property type="match status" value="2"/>
</dbReference>
<feature type="compositionally biased region" description="Polar residues" evidence="13">
    <location>
        <begin position="2110"/>
        <end position="2128"/>
    </location>
</feature>
<name>A0A922MWU7_SPOEX</name>
<feature type="region of interest" description="Disordered" evidence="13">
    <location>
        <begin position="1"/>
        <end position="36"/>
    </location>
</feature>
<proteinExistence type="inferred from homology"/>
<dbReference type="PANTHER" id="PTHR45797:SF1">
    <property type="entry name" value="HELICASE ARIP4"/>
    <property type="match status" value="1"/>
</dbReference>
<dbReference type="InterPro" id="IPR038718">
    <property type="entry name" value="SNF2-like_sf"/>
</dbReference>
<dbReference type="InterPro" id="IPR000330">
    <property type="entry name" value="SNF2_N"/>
</dbReference>
<dbReference type="Gene3D" id="6.20.210.20">
    <property type="entry name" value="THAP domain"/>
    <property type="match status" value="1"/>
</dbReference>
<feature type="compositionally biased region" description="Low complexity" evidence="13">
    <location>
        <begin position="2430"/>
        <end position="2453"/>
    </location>
</feature>
<feature type="compositionally biased region" description="Basic and acidic residues" evidence="13">
    <location>
        <begin position="2198"/>
        <end position="2207"/>
    </location>
</feature>
<dbReference type="GO" id="GO:0016887">
    <property type="term" value="F:ATP hydrolysis activity"/>
    <property type="evidence" value="ECO:0007669"/>
    <property type="project" value="InterPro"/>
</dbReference>
<evidence type="ECO:0008006" key="19">
    <source>
        <dbReference type="Google" id="ProtNLM"/>
    </source>
</evidence>
<feature type="compositionally biased region" description="Polar residues" evidence="13">
    <location>
        <begin position="1368"/>
        <end position="1383"/>
    </location>
</feature>
<comment type="similarity">
    <text evidence="2">Belongs to the SNF2/RAD54 helicase family.</text>
</comment>
<dbReference type="Gene3D" id="3.40.50.10810">
    <property type="entry name" value="Tandem AAA-ATPase domain"/>
    <property type="match status" value="2"/>
</dbReference>
<dbReference type="EMBL" id="JACEFF010000093">
    <property type="protein sequence ID" value="KAH9644274.1"/>
    <property type="molecule type" value="Genomic_DNA"/>
</dbReference>
<evidence type="ECO:0000256" key="4">
    <source>
        <dbReference type="ARBA" id="ARBA00022741"/>
    </source>
</evidence>
<comment type="caution">
    <text evidence="17">The sequence shown here is derived from an EMBL/GenBank/DDBJ whole genome shotgun (WGS) entry which is preliminary data.</text>
</comment>
<dbReference type="Pfam" id="PF00176">
    <property type="entry name" value="SNF2-rel_dom"/>
    <property type="match status" value="1"/>
</dbReference>
<evidence type="ECO:0000256" key="11">
    <source>
        <dbReference type="ARBA" id="ARBA00023242"/>
    </source>
</evidence>
<evidence type="ECO:0000256" key="10">
    <source>
        <dbReference type="ARBA" id="ARBA00023125"/>
    </source>
</evidence>
<reference evidence="17" key="1">
    <citation type="journal article" date="2021" name="G3 (Bethesda)">
        <title>Genome and transcriptome analysis of the beet armyworm Spodoptera exigua reveals targets for pest control. .</title>
        <authorList>
            <person name="Simon S."/>
            <person name="Breeschoten T."/>
            <person name="Jansen H.J."/>
            <person name="Dirks R.P."/>
            <person name="Schranz M.E."/>
            <person name="Ros V.I.D."/>
        </authorList>
    </citation>
    <scope>NUCLEOTIDE SEQUENCE</scope>
    <source>
        <strain evidence="17">TB_SE_WUR_2020</strain>
    </source>
</reference>
<dbReference type="InterPro" id="IPR027417">
    <property type="entry name" value="P-loop_NTPase"/>
</dbReference>
<feature type="compositionally biased region" description="Low complexity" evidence="13">
    <location>
        <begin position="2470"/>
        <end position="2487"/>
    </location>
</feature>
<dbReference type="InterPro" id="IPR001650">
    <property type="entry name" value="Helicase_C-like"/>
</dbReference>
<feature type="compositionally biased region" description="Basic and acidic residues" evidence="13">
    <location>
        <begin position="2388"/>
        <end position="2397"/>
    </location>
</feature>
<feature type="compositionally biased region" description="Basic and acidic residues" evidence="13">
    <location>
        <begin position="150"/>
        <end position="164"/>
    </location>
</feature>
<feature type="region of interest" description="Disordered" evidence="13">
    <location>
        <begin position="2089"/>
        <end position="2137"/>
    </location>
</feature>
<evidence type="ECO:0000313" key="17">
    <source>
        <dbReference type="EMBL" id="KAH9644274.1"/>
    </source>
</evidence>
<feature type="region of interest" description="Disordered" evidence="13">
    <location>
        <begin position="1140"/>
        <end position="1693"/>
    </location>
</feature>
<dbReference type="SMART" id="SM00980">
    <property type="entry name" value="THAP"/>
    <property type="match status" value="1"/>
</dbReference>
<dbReference type="GO" id="GO:0003677">
    <property type="term" value="F:DNA binding"/>
    <property type="evidence" value="ECO:0007669"/>
    <property type="project" value="UniProtKB-UniRule"/>
</dbReference>
<evidence type="ECO:0000259" key="15">
    <source>
        <dbReference type="PROSITE" id="PS51192"/>
    </source>
</evidence>
<organism evidence="17 18">
    <name type="scientific">Spodoptera exigua</name>
    <name type="common">Beet armyworm</name>
    <name type="synonym">Noctua fulgens</name>
    <dbReference type="NCBI Taxonomy" id="7107"/>
    <lineage>
        <taxon>Eukaryota</taxon>
        <taxon>Metazoa</taxon>
        <taxon>Ecdysozoa</taxon>
        <taxon>Arthropoda</taxon>
        <taxon>Hexapoda</taxon>
        <taxon>Insecta</taxon>
        <taxon>Pterygota</taxon>
        <taxon>Neoptera</taxon>
        <taxon>Endopterygota</taxon>
        <taxon>Lepidoptera</taxon>
        <taxon>Glossata</taxon>
        <taxon>Ditrysia</taxon>
        <taxon>Noctuoidea</taxon>
        <taxon>Noctuidae</taxon>
        <taxon>Amphipyrinae</taxon>
        <taxon>Spodoptera</taxon>
    </lineage>
</organism>
<feature type="compositionally biased region" description="Basic and acidic residues" evidence="13">
    <location>
        <begin position="1609"/>
        <end position="1627"/>
    </location>
</feature>
<evidence type="ECO:0000256" key="6">
    <source>
        <dbReference type="ARBA" id="ARBA00022801"/>
    </source>
</evidence>
<dbReference type="PROSITE" id="PS51194">
    <property type="entry name" value="HELICASE_CTER"/>
    <property type="match status" value="1"/>
</dbReference>
<dbReference type="GO" id="GO:0005634">
    <property type="term" value="C:nucleus"/>
    <property type="evidence" value="ECO:0007669"/>
    <property type="project" value="UniProtKB-SubCell"/>
</dbReference>
<comment type="subcellular location">
    <subcellularLocation>
        <location evidence="1">Nucleus</location>
    </subcellularLocation>
</comment>
<feature type="region of interest" description="Disordered" evidence="13">
    <location>
        <begin position="2172"/>
        <end position="2318"/>
    </location>
</feature>
<keyword evidence="3" id="KW-0479">Metal-binding</keyword>
<dbReference type="Pfam" id="PF00271">
    <property type="entry name" value="Helicase_C"/>
    <property type="match status" value="1"/>
</dbReference>
<feature type="compositionally biased region" description="Basic and acidic residues" evidence="13">
    <location>
        <begin position="2287"/>
        <end position="2303"/>
    </location>
</feature>
<feature type="compositionally biased region" description="Polar residues" evidence="13">
    <location>
        <begin position="2210"/>
        <end position="2219"/>
    </location>
</feature>
<feature type="compositionally biased region" description="Basic and acidic residues" evidence="13">
    <location>
        <begin position="664"/>
        <end position="677"/>
    </location>
</feature>
<feature type="region of interest" description="Disordered" evidence="13">
    <location>
        <begin position="253"/>
        <end position="293"/>
    </location>
</feature>
<dbReference type="InterPro" id="IPR038441">
    <property type="entry name" value="THAP_Znf_sf"/>
</dbReference>
<keyword evidence="7" id="KW-0347">Helicase</keyword>
<feature type="compositionally biased region" description="Acidic residues" evidence="13">
    <location>
        <begin position="134"/>
        <end position="148"/>
    </location>
</feature>
<feature type="compositionally biased region" description="Acidic residues" evidence="13">
    <location>
        <begin position="2221"/>
        <end position="2237"/>
    </location>
</feature>
<dbReference type="SMART" id="SM00487">
    <property type="entry name" value="DEXDc"/>
    <property type="match status" value="1"/>
</dbReference>
<dbReference type="Proteomes" id="UP000814243">
    <property type="component" value="Unassembled WGS sequence"/>
</dbReference>
<dbReference type="CDD" id="cd18793">
    <property type="entry name" value="SF2_C_SNF"/>
    <property type="match status" value="1"/>
</dbReference>
<keyword evidence="6" id="KW-0378">Hydrolase</keyword>